<proteinExistence type="predicted"/>
<feature type="region of interest" description="Disordered" evidence="1">
    <location>
        <begin position="13"/>
        <end position="34"/>
    </location>
</feature>
<dbReference type="HOGENOM" id="CLU_3154588_0_0_5"/>
<evidence type="ECO:0000313" key="2">
    <source>
        <dbReference type="EMBL" id="EAQ11630.1"/>
    </source>
</evidence>
<dbReference type="EMBL" id="AAMT01000013">
    <property type="protein sequence ID" value="EAQ11630.1"/>
    <property type="molecule type" value="Genomic_DNA"/>
</dbReference>
<dbReference type="AlphaFoldDB" id="A3VJ23"/>
<dbReference type="Proteomes" id="UP000002931">
    <property type="component" value="Unassembled WGS sequence"/>
</dbReference>
<sequence>MRSEIRDFLQRDRAANRVSASQHREMAAVRNTTGPQAGRFEAEFAMVF</sequence>
<keyword evidence="3" id="KW-1185">Reference proteome</keyword>
<gene>
    <name evidence="2" type="ORF">RB2654_22123</name>
</gene>
<protein>
    <submittedName>
        <fullName evidence="2">Uncharacterized protein</fullName>
    </submittedName>
</protein>
<accession>A3VJ23</accession>
<organism evidence="2 3">
    <name type="scientific">Maritimibacter alkaliphilus HTCC2654</name>
    <dbReference type="NCBI Taxonomy" id="314271"/>
    <lineage>
        <taxon>Bacteria</taxon>
        <taxon>Pseudomonadati</taxon>
        <taxon>Pseudomonadota</taxon>
        <taxon>Alphaproteobacteria</taxon>
        <taxon>Rhodobacterales</taxon>
        <taxon>Roseobacteraceae</taxon>
        <taxon>Maritimibacter</taxon>
    </lineage>
</organism>
<reference evidence="2 3" key="1">
    <citation type="journal article" date="2010" name="J. Bacteriol.">
        <title>Genome sequences of Pelagibaca bermudensis HTCC2601T and Maritimibacter alkaliphilus HTCC2654T, the type strains of two marine Roseobacter genera.</title>
        <authorList>
            <person name="Thrash J.C."/>
            <person name="Cho J.C."/>
            <person name="Ferriera S."/>
            <person name="Johnson J."/>
            <person name="Vergin K.L."/>
            <person name="Giovannoni S.J."/>
        </authorList>
    </citation>
    <scope>NUCLEOTIDE SEQUENCE [LARGE SCALE GENOMIC DNA]</scope>
    <source>
        <strain evidence="2 3">HTCC2654</strain>
    </source>
</reference>
<evidence type="ECO:0000313" key="3">
    <source>
        <dbReference type="Proteomes" id="UP000002931"/>
    </source>
</evidence>
<evidence type="ECO:0000256" key="1">
    <source>
        <dbReference type="SAM" id="MobiDB-lite"/>
    </source>
</evidence>
<name>A3VJ23_9RHOB</name>
<comment type="caution">
    <text evidence="2">The sequence shown here is derived from an EMBL/GenBank/DDBJ whole genome shotgun (WGS) entry which is preliminary data.</text>
</comment>